<dbReference type="Proteomes" id="UP000031668">
    <property type="component" value="Unassembled WGS sequence"/>
</dbReference>
<dbReference type="PANTHER" id="PTHR24056:SF508">
    <property type="entry name" value="CYCLIN-DEPENDENT KINASE 10"/>
    <property type="match status" value="1"/>
</dbReference>
<dbReference type="EMBL" id="JWZT01005339">
    <property type="protein sequence ID" value="KII61478.1"/>
    <property type="molecule type" value="Genomic_DNA"/>
</dbReference>
<dbReference type="Gene3D" id="1.10.510.10">
    <property type="entry name" value="Transferase(Phosphotransferase) domain 1"/>
    <property type="match status" value="1"/>
</dbReference>
<dbReference type="AlphaFoldDB" id="A0A0C2I8B5"/>
<dbReference type="InterPro" id="IPR000719">
    <property type="entry name" value="Prot_kinase_dom"/>
</dbReference>
<dbReference type="FunFam" id="1.10.510.10:FF:000624">
    <property type="entry name" value="Mitogen-activated protein kinase"/>
    <property type="match status" value="1"/>
</dbReference>
<dbReference type="PANTHER" id="PTHR24056">
    <property type="entry name" value="CELL DIVISION PROTEIN KINASE"/>
    <property type="match status" value="1"/>
</dbReference>
<evidence type="ECO:0000259" key="9">
    <source>
        <dbReference type="PROSITE" id="PS50011"/>
    </source>
</evidence>
<dbReference type="PROSITE" id="PS00107">
    <property type="entry name" value="PROTEIN_KINASE_ATP"/>
    <property type="match status" value="1"/>
</dbReference>
<dbReference type="GO" id="GO:0004674">
    <property type="term" value="F:protein serine/threonine kinase activity"/>
    <property type="evidence" value="ECO:0007669"/>
    <property type="project" value="UniProtKB-KW"/>
</dbReference>
<keyword evidence="2 8" id="KW-0723">Serine/threonine-protein kinase</keyword>
<dbReference type="InterPro" id="IPR008271">
    <property type="entry name" value="Ser/Thr_kinase_AS"/>
</dbReference>
<dbReference type="SMART" id="SM00220">
    <property type="entry name" value="S_TKc"/>
    <property type="match status" value="1"/>
</dbReference>
<comment type="similarity">
    <text evidence="1">Belongs to the protein kinase superfamily. CMGC Ser/Thr protein kinase family. CDC2/CDKX subfamily.</text>
</comment>
<dbReference type="GO" id="GO:0080090">
    <property type="term" value="P:regulation of primary metabolic process"/>
    <property type="evidence" value="ECO:0007669"/>
    <property type="project" value="UniProtKB-ARBA"/>
</dbReference>
<feature type="binding site" evidence="7">
    <location>
        <position position="62"/>
    </location>
    <ligand>
        <name>ATP</name>
        <dbReference type="ChEBI" id="CHEBI:30616"/>
    </ligand>
</feature>
<dbReference type="Pfam" id="PF00069">
    <property type="entry name" value="Pkinase"/>
    <property type="match status" value="1"/>
</dbReference>
<protein>
    <submittedName>
        <fullName evidence="10">Cyclin-dependent kinase 10</fullName>
    </submittedName>
</protein>
<evidence type="ECO:0000256" key="6">
    <source>
        <dbReference type="ARBA" id="ARBA00022840"/>
    </source>
</evidence>
<keyword evidence="6 7" id="KW-0067">ATP-binding</keyword>
<dbReference type="InterPro" id="IPR011009">
    <property type="entry name" value="Kinase-like_dom_sf"/>
</dbReference>
<evidence type="ECO:0000256" key="7">
    <source>
        <dbReference type="PROSITE-ProRule" id="PRU10141"/>
    </source>
</evidence>
<dbReference type="GO" id="GO:0005634">
    <property type="term" value="C:nucleus"/>
    <property type="evidence" value="ECO:0007669"/>
    <property type="project" value="TreeGrafter"/>
</dbReference>
<proteinExistence type="inferred from homology"/>
<dbReference type="OMA" id="WVARATN"/>
<evidence type="ECO:0000256" key="2">
    <source>
        <dbReference type="ARBA" id="ARBA00022527"/>
    </source>
</evidence>
<organism evidence="10 11">
    <name type="scientific">Thelohanellus kitauei</name>
    <name type="common">Myxosporean</name>
    <dbReference type="NCBI Taxonomy" id="669202"/>
    <lineage>
        <taxon>Eukaryota</taxon>
        <taxon>Metazoa</taxon>
        <taxon>Cnidaria</taxon>
        <taxon>Myxozoa</taxon>
        <taxon>Myxosporea</taxon>
        <taxon>Bivalvulida</taxon>
        <taxon>Platysporina</taxon>
        <taxon>Myxobolidae</taxon>
        <taxon>Thelohanellus</taxon>
    </lineage>
</organism>
<reference evidence="10 11" key="1">
    <citation type="journal article" date="2014" name="Genome Biol. Evol.">
        <title>The genome of the myxosporean Thelohanellus kitauei shows adaptations to nutrient acquisition within its fish host.</title>
        <authorList>
            <person name="Yang Y."/>
            <person name="Xiong J."/>
            <person name="Zhou Z."/>
            <person name="Huo F."/>
            <person name="Miao W."/>
            <person name="Ran C."/>
            <person name="Liu Y."/>
            <person name="Zhang J."/>
            <person name="Feng J."/>
            <person name="Wang M."/>
            <person name="Wang M."/>
            <person name="Wang L."/>
            <person name="Yao B."/>
        </authorList>
    </citation>
    <scope>NUCLEOTIDE SEQUENCE [LARGE SCALE GENOMIC DNA]</scope>
    <source>
        <strain evidence="10">Wuqing</strain>
    </source>
</reference>
<evidence type="ECO:0000256" key="1">
    <source>
        <dbReference type="ARBA" id="ARBA00006485"/>
    </source>
</evidence>
<dbReference type="Gene3D" id="3.30.200.20">
    <property type="entry name" value="Phosphorylase Kinase, domain 1"/>
    <property type="match status" value="1"/>
</dbReference>
<dbReference type="PROSITE" id="PS50011">
    <property type="entry name" value="PROTEIN_KINASE_DOM"/>
    <property type="match status" value="1"/>
</dbReference>
<dbReference type="InterPro" id="IPR050108">
    <property type="entry name" value="CDK"/>
</dbReference>
<dbReference type="PROSITE" id="PS00108">
    <property type="entry name" value="PROTEIN_KINASE_ST"/>
    <property type="match status" value="1"/>
</dbReference>
<dbReference type="OrthoDB" id="1732493at2759"/>
<dbReference type="GO" id="GO:0005524">
    <property type="term" value="F:ATP binding"/>
    <property type="evidence" value="ECO:0007669"/>
    <property type="project" value="UniProtKB-UniRule"/>
</dbReference>
<dbReference type="FunFam" id="3.30.200.20:FF:000172">
    <property type="entry name" value="cyclin-dependent kinase G-2 isoform X1"/>
    <property type="match status" value="1"/>
</dbReference>
<comment type="caution">
    <text evidence="10">The sequence shown here is derived from an EMBL/GenBank/DDBJ whole genome shotgun (WGS) entry which is preliminary data.</text>
</comment>
<evidence type="ECO:0000313" key="10">
    <source>
        <dbReference type="EMBL" id="KII61478.1"/>
    </source>
</evidence>
<evidence type="ECO:0000256" key="5">
    <source>
        <dbReference type="ARBA" id="ARBA00022777"/>
    </source>
</evidence>
<evidence type="ECO:0000256" key="3">
    <source>
        <dbReference type="ARBA" id="ARBA00022679"/>
    </source>
</evidence>
<dbReference type="GO" id="GO:0010556">
    <property type="term" value="P:regulation of macromolecule biosynthetic process"/>
    <property type="evidence" value="ECO:0007669"/>
    <property type="project" value="UniProtKB-ARBA"/>
</dbReference>
<keyword evidence="4 7" id="KW-0547">Nucleotide-binding</keyword>
<dbReference type="InterPro" id="IPR017441">
    <property type="entry name" value="Protein_kinase_ATP_BS"/>
</dbReference>
<keyword evidence="5 10" id="KW-0418">Kinase</keyword>
<keyword evidence="3" id="KW-0808">Transferase</keyword>
<accession>A0A0C2I8B5</accession>
<evidence type="ECO:0000313" key="11">
    <source>
        <dbReference type="Proteomes" id="UP000031668"/>
    </source>
</evidence>
<sequence length="347" mass="39474">MKPLEFHYLVDPSKKWSVNVGSLRESSRNEGDFEKLNIIGEGTYGVVYRVKDKKTGEITALKSVKMHHKHAGFPVSSIREIRILQQAKHPNIVGLREVVMGDSIDSIFLNMDYCEHDLATLIQHLPAPFSEPQIKNVALQIVQGLHFLHSHYIIHRDMKLSNILMNSYGSIKIADFGLARPFTYPYKPMTPIVVTLWYRPPELLFGSDVHTPMIDMWGVGCIVAELYKNKPLFMGDTEISQILLIVETLGTPNDDIWEGFTSLPGAKSLNLPHQPYNTIREKFQGASSDEGIGFLQGLLVYDPLKRLTSKKCLDHKYFTTDPLPIDPDLMPTFPEFRNLKSKVIKKR</sequence>
<dbReference type="SUPFAM" id="SSF56112">
    <property type="entry name" value="Protein kinase-like (PK-like)"/>
    <property type="match status" value="1"/>
</dbReference>
<evidence type="ECO:0000256" key="4">
    <source>
        <dbReference type="ARBA" id="ARBA00022741"/>
    </source>
</evidence>
<evidence type="ECO:0000256" key="8">
    <source>
        <dbReference type="RuleBase" id="RU000304"/>
    </source>
</evidence>
<name>A0A0C2I8B5_THEKT</name>
<feature type="domain" description="Protein kinase" evidence="9">
    <location>
        <begin position="33"/>
        <end position="318"/>
    </location>
</feature>
<dbReference type="GO" id="GO:0007346">
    <property type="term" value="P:regulation of mitotic cell cycle"/>
    <property type="evidence" value="ECO:0007669"/>
    <property type="project" value="TreeGrafter"/>
</dbReference>
<gene>
    <name evidence="10" type="ORF">RF11_12894</name>
</gene>
<keyword evidence="11" id="KW-1185">Reference proteome</keyword>